<accession>A0A918I4N4</accession>
<evidence type="ECO:0000259" key="3">
    <source>
        <dbReference type="Pfam" id="PF00487"/>
    </source>
</evidence>
<name>A0A918I4N4_9ACTN</name>
<sequence length="357" mass="40365">MTSDASTGNAPGQREPWRDIVARYRTTHTLKSLAQVANTFPLYFALLYLMCLVLSHSYWWTLALSPMAAALLVRIAVILHDCGHGSFFRSRRANDALGTFCGFLAFVPYHQWRKAHALHHATSGDLDRRGVGDVPTLTVREYLGRSRWGRLRYRMFRSPAFYLGAGPTLLLLVGQRLVNPSSGSTERRSVHCTNAVFAGVIALTWWTGTLTAFLLVYGPVLLLSSTALVYLFYVQHQFENTYWERRERWDYFTAAVRGSSFLQLPSLLRWCTANLGYHHVHHLSSRIPNYALRRCHDENPIFHQATVITLRSSLRSLRLRLWDEDQQRLVDVSAAGPAMRAAPHGSSPLKAGVDGLP</sequence>
<dbReference type="EMBL" id="BMTP01000021">
    <property type="protein sequence ID" value="GGU63392.1"/>
    <property type="molecule type" value="Genomic_DNA"/>
</dbReference>
<feature type="domain" description="Fatty acid desaturase" evidence="3">
    <location>
        <begin position="59"/>
        <end position="298"/>
    </location>
</feature>
<feature type="transmembrane region" description="Helical" evidence="2">
    <location>
        <begin position="214"/>
        <end position="233"/>
    </location>
</feature>
<reference evidence="4" key="1">
    <citation type="journal article" date="2014" name="Int. J. Syst. Evol. Microbiol.">
        <title>Complete genome sequence of Corynebacterium casei LMG S-19264T (=DSM 44701T), isolated from a smear-ripened cheese.</title>
        <authorList>
            <consortium name="US DOE Joint Genome Institute (JGI-PGF)"/>
            <person name="Walter F."/>
            <person name="Albersmeier A."/>
            <person name="Kalinowski J."/>
            <person name="Ruckert C."/>
        </authorList>
    </citation>
    <scope>NUCLEOTIDE SEQUENCE</scope>
    <source>
        <strain evidence="4">JCM 4391</strain>
    </source>
</reference>
<dbReference type="InterPro" id="IPR012171">
    <property type="entry name" value="Fatty_acid_desaturase"/>
</dbReference>
<dbReference type="AlphaFoldDB" id="A0A918I4N4"/>
<keyword evidence="5" id="KW-1185">Reference proteome</keyword>
<dbReference type="GO" id="GO:0016020">
    <property type="term" value="C:membrane"/>
    <property type="evidence" value="ECO:0007669"/>
    <property type="project" value="TreeGrafter"/>
</dbReference>
<dbReference type="InterPro" id="IPR005804">
    <property type="entry name" value="FA_desaturase_dom"/>
</dbReference>
<dbReference type="Pfam" id="PF00487">
    <property type="entry name" value="FA_desaturase"/>
    <property type="match status" value="1"/>
</dbReference>
<dbReference type="RefSeq" id="WP_189554428.1">
    <property type="nucleotide sequence ID" value="NZ_BMTP01000021.1"/>
</dbReference>
<evidence type="ECO:0000313" key="5">
    <source>
        <dbReference type="Proteomes" id="UP000636661"/>
    </source>
</evidence>
<keyword evidence="2" id="KW-0812">Transmembrane</keyword>
<proteinExistence type="predicted"/>
<evidence type="ECO:0000256" key="1">
    <source>
        <dbReference type="SAM" id="MobiDB-lite"/>
    </source>
</evidence>
<reference evidence="4" key="2">
    <citation type="submission" date="2020-09" db="EMBL/GenBank/DDBJ databases">
        <authorList>
            <person name="Sun Q."/>
            <person name="Ohkuma M."/>
        </authorList>
    </citation>
    <scope>NUCLEOTIDE SEQUENCE</scope>
    <source>
        <strain evidence="4">JCM 4391</strain>
    </source>
</reference>
<evidence type="ECO:0000313" key="4">
    <source>
        <dbReference type="EMBL" id="GGU63392.1"/>
    </source>
</evidence>
<protein>
    <submittedName>
        <fullName evidence="4">Fatty acid desaturase</fullName>
    </submittedName>
</protein>
<dbReference type="PANTHER" id="PTHR19353">
    <property type="entry name" value="FATTY ACID DESATURASE 2"/>
    <property type="match status" value="1"/>
</dbReference>
<feature type="transmembrane region" description="Helical" evidence="2">
    <location>
        <begin position="66"/>
        <end position="83"/>
    </location>
</feature>
<comment type="caution">
    <text evidence="4">The sequence shown here is derived from an EMBL/GenBank/DDBJ whole genome shotgun (WGS) entry which is preliminary data.</text>
</comment>
<gene>
    <name evidence="4" type="primary">des</name>
    <name evidence="4" type="ORF">GCM10010274_60190</name>
</gene>
<keyword evidence="2" id="KW-1133">Transmembrane helix</keyword>
<dbReference type="CDD" id="cd03507">
    <property type="entry name" value="Delta12-FADS-like"/>
    <property type="match status" value="1"/>
</dbReference>
<dbReference type="PANTHER" id="PTHR19353:SF73">
    <property type="entry name" value="FATTY ACID DESATURASE"/>
    <property type="match status" value="1"/>
</dbReference>
<dbReference type="Proteomes" id="UP000636661">
    <property type="component" value="Unassembled WGS sequence"/>
</dbReference>
<dbReference type="GO" id="GO:0016717">
    <property type="term" value="F:oxidoreductase activity, acting on paired donors, with oxidation of a pair of donors resulting in the reduction of molecular oxygen to two molecules of water"/>
    <property type="evidence" value="ECO:0007669"/>
    <property type="project" value="TreeGrafter"/>
</dbReference>
<feature type="transmembrane region" description="Helical" evidence="2">
    <location>
        <begin position="40"/>
        <end position="60"/>
    </location>
</feature>
<dbReference type="GO" id="GO:0006629">
    <property type="term" value="P:lipid metabolic process"/>
    <property type="evidence" value="ECO:0007669"/>
    <property type="project" value="InterPro"/>
</dbReference>
<keyword evidence="2" id="KW-0472">Membrane</keyword>
<evidence type="ECO:0000256" key="2">
    <source>
        <dbReference type="SAM" id="Phobius"/>
    </source>
</evidence>
<feature type="transmembrane region" description="Helical" evidence="2">
    <location>
        <begin position="160"/>
        <end position="178"/>
    </location>
</feature>
<organism evidence="4 5">
    <name type="scientific">Streptomyces lavendofoliae</name>
    <dbReference type="NCBI Taxonomy" id="67314"/>
    <lineage>
        <taxon>Bacteria</taxon>
        <taxon>Bacillati</taxon>
        <taxon>Actinomycetota</taxon>
        <taxon>Actinomycetes</taxon>
        <taxon>Kitasatosporales</taxon>
        <taxon>Streptomycetaceae</taxon>
        <taxon>Streptomyces</taxon>
    </lineage>
</organism>
<feature type="region of interest" description="Disordered" evidence="1">
    <location>
        <begin position="337"/>
        <end position="357"/>
    </location>
</feature>